<proteinExistence type="predicted"/>
<dbReference type="EMBL" id="CP147250">
    <property type="protein sequence ID" value="WYJ79916.1"/>
    <property type="molecule type" value="Genomic_DNA"/>
</dbReference>
<organism evidence="1 2">
    <name type="scientific">Candidatus Enterococcus mangumiae</name>
    <dbReference type="NCBI Taxonomy" id="2230878"/>
    <lineage>
        <taxon>Bacteria</taxon>
        <taxon>Bacillati</taxon>
        <taxon>Bacillota</taxon>
        <taxon>Bacilli</taxon>
        <taxon>Lactobacillales</taxon>
        <taxon>Enterococcaceae</taxon>
        <taxon>Enterococcus</taxon>
    </lineage>
</organism>
<reference evidence="1 2" key="1">
    <citation type="submission" date="2024-03" db="EMBL/GenBank/DDBJ databases">
        <title>The Genome Sequence of Enterococcus sp. DIV1094.</title>
        <authorList>
            <consortium name="The Broad Institute Genomics Platform"/>
            <consortium name="The Broad Institute Microbial Omics Core"/>
            <consortium name="The Broad Institute Genomic Center for Infectious Diseases"/>
            <person name="Earl A."/>
            <person name="Manson A."/>
            <person name="Gilmore M."/>
            <person name="Schwartman J."/>
            <person name="Shea T."/>
            <person name="Abouelleil A."/>
            <person name="Cao P."/>
            <person name="Chapman S."/>
            <person name="Cusick C."/>
            <person name="Young S."/>
            <person name="Neafsey D."/>
            <person name="Nusbaum C."/>
            <person name="Birren B."/>
        </authorList>
    </citation>
    <scope>NUCLEOTIDE SEQUENCE [LARGE SCALE GENOMIC DNA]</scope>
    <source>
        <strain evidence="1 2">DIV1094</strain>
    </source>
</reference>
<protein>
    <submittedName>
        <fullName evidence="1">Uncharacterized protein</fullName>
    </submittedName>
</protein>
<evidence type="ECO:0000313" key="1">
    <source>
        <dbReference type="EMBL" id="WYJ79916.1"/>
    </source>
</evidence>
<sequence>MVKYIPIHSKGNVPKKLVFLRNETQLKGTKIAIAIGIIAYQKERLKVTLQRSNGALQHVAPLFI</sequence>
<gene>
    <name evidence="1" type="ORF">DOK79_001469</name>
</gene>
<accession>A0ABZ2SXN0</accession>
<name>A0ABZ2SXN0_9ENTE</name>
<dbReference type="Proteomes" id="UP000664360">
    <property type="component" value="Chromosome"/>
</dbReference>
<keyword evidence="2" id="KW-1185">Reference proteome</keyword>
<evidence type="ECO:0000313" key="2">
    <source>
        <dbReference type="Proteomes" id="UP000664360"/>
    </source>
</evidence>